<gene>
    <name evidence="3" type="ORF">A3K49_07170</name>
</gene>
<comment type="caution">
    <text evidence="3">The sequence shown here is derived from an EMBL/GenBank/DDBJ whole genome shotgun (WGS) entry which is preliminary data.</text>
</comment>
<evidence type="ECO:0000313" key="4">
    <source>
        <dbReference type="Proteomes" id="UP000178602"/>
    </source>
</evidence>
<evidence type="ECO:0000256" key="1">
    <source>
        <dbReference type="SAM" id="Phobius"/>
    </source>
</evidence>
<feature type="domain" description="VWFA" evidence="2">
    <location>
        <begin position="122"/>
        <end position="301"/>
    </location>
</feature>
<dbReference type="SMART" id="SM00327">
    <property type="entry name" value="VWA"/>
    <property type="match status" value="1"/>
</dbReference>
<dbReference type="GO" id="GO:0004674">
    <property type="term" value="F:protein serine/threonine kinase activity"/>
    <property type="evidence" value="ECO:0007669"/>
    <property type="project" value="TreeGrafter"/>
</dbReference>
<feature type="transmembrane region" description="Helical" evidence="1">
    <location>
        <begin position="21"/>
        <end position="43"/>
    </location>
</feature>
<reference evidence="3 4" key="1">
    <citation type="journal article" date="2016" name="Nat. Commun.">
        <title>Thousands of microbial genomes shed light on interconnected biogeochemical processes in an aquifer system.</title>
        <authorList>
            <person name="Anantharaman K."/>
            <person name="Brown C.T."/>
            <person name="Hug L.A."/>
            <person name="Sharon I."/>
            <person name="Castelle C.J."/>
            <person name="Probst A.J."/>
            <person name="Thomas B.C."/>
            <person name="Singh A."/>
            <person name="Wilkins M.J."/>
            <person name="Karaoz U."/>
            <person name="Brodie E.L."/>
            <person name="Williams K.H."/>
            <person name="Hubbard S.S."/>
            <person name="Banfield J.F."/>
        </authorList>
    </citation>
    <scope>NUCLEOTIDE SEQUENCE [LARGE SCALE GENOMIC DNA]</scope>
</reference>
<dbReference type="Pfam" id="PF00092">
    <property type="entry name" value="VWA"/>
    <property type="match status" value="1"/>
</dbReference>
<dbReference type="Proteomes" id="UP000178602">
    <property type="component" value="Unassembled WGS sequence"/>
</dbReference>
<dbReference type="AlphaFoldDB" id="A0A1F4T7M2"/>
<dbReference type="GO" id="GO:0005737">
    <property type="term" value="C:cytoplasm"/>
    <property type="evidence" value="ECO:0007669"/>
    <property type="project" value="TreeGrafter"/>
</dbReference>
<dbReference type="PANTHER" id="PTHR47763:SF1">
    <property type="entry name" value="DUF659 DOMAIN-CONTAINING PROTEIN"/>
    <property type="match status" value="1"/>
</dbReference>
<dbReference type="InterPro" id="IPR052969">
    <property type="entry name" value="Thr-specific_kinase-like"/>
</dbReference>
<dbReference type="PANTHER" id="PTHR47763">
    <property type="entry name" value="ALPHA-PROTEIN KINASE VWKA"/>
    <property type="match status" value="1"/>
</dbReference>
<keyword evidence="1" id="KW-0472">Membrane</keyword>
<organism evidence="3 4">
    <name type="scientific">candidate division WOR-1 bacterium RIFOXYC12_FULL_54_18</name>
    <dbReference type="NCBI Taxonomy" id="1802584"/>
    <lineage>
        <taxon>Bacteria</taxon>
        <taxon>Bacillati</taxon>
        <taxon>Saganbacteria</taxon>
    </lineage>
</organism>
<dbReference type="Gene3D" id="3.40.50.410">
    <property type="entry name" value="von Willebrand factor, type A domain"/>
    <property type="match status" value="1"/>
</dbReference>
<dbReference type="CDD" id="cd00198">
    <property type="entry name" value="vWFA"/>
    <property type="match status" value="1"/>
</dbReference>
<name>A0A1F4T7M2_UNCSA</name>
<dbReference type="SUPFAM" id="SSF53300">
    <property type="entry name" value="vWA-like"/>
    <property type="match status" value="1"/>
</dbReference>
<accession>A0A1F4T7M2</accession>
<keyword evidence="1" id="KW-1133">Transmembrane helix</keyword>
<dbReference type="EMBL" id="MEUG01000001">
    <property type="protein sequence ID" value="OGC28715.1"/>
    <property type="molecule type" value="Genomic_DNA"/>
</dbReference>
<keyword evidence="1" id="KW-0812">Transmembrane</keyword>
<evidence type="ECO:0000259" key="2">
    <source>
        <dbReference type="PROSITE" id="PS50234"/>
    </source>
</evidence>
<protein>
    <recommendedName>
        <fullName evidence="2">VWFA domain-containing protein</fullName>
    </recommendedName>
</protein>
<dbReference type="InterPro" id="IPR036465">
    <property type="entry name" value="vWFA_dom_sf"/>
</dbReference>
<evidence type="ECO:0000313" key="3">
    <source>
        <dbReference type="EMBL" id="OGC28715.1"/>
    </source>
</evidence>
<dbReference type="PROSITE" id="PS50234">
    <property type="entry name" value="VWFA"/>
    <property type="match status" value="1"/>
</dbReference>
<proteinExistence type="predicted"/>
<dbReference type="InterPro" id="IPR002035">
    <property type="entry name" value="VWF_A"/>
</dbReference>
<sequence length="411" mass="43454">MFNPKKILTKEVLEIMFKKSLYVLIGIAIVGVAMFGCSATSSFTSSKDPGVLGSSEVTMSGAASFTGGKVEVNLSSLIKGTGEVLTLEKGRFNVYVGKDGVPTVDWGSVDFAMPTDTDKPIDMVFILDNTGSMGGSITGAINSIVAFSASLEADKVDAKFALVTFGDSALHPTPAGYITSESFTDASYVRPILNFTDAATLKTTLETVHADAGGDGPENPLDAIMHAYNNFTWRSGAQKVIVVITDINGHQNVAGDTSSDNKCLTSIEAVALNLAGKAVVYAVSPNYSTDQSPYCDVRRLADGLGEGRATPLSNTGGKWVNFNTSYDLTDLGISAVVSKGYKFTFDYSFADGTWWVHILVDTDGDGVMDSELLIKIIVSGGTGSSSIKSATVVESRPLSESEIIRLQTIKQ</sequence>